<dbReference type="Pfam" id="PF19749">
    <property type="entry name" value="DUF6236"/>
    <property type="match status" value="1"/>
</dbReference>
<dbReference type="InterPro" id="IPR046203">
    <property type="entry name" value="DUF6236"/>
</dbReference>
<name>A0ABU3N512_9SPHN</name>
<accession>A0ABU3N512</accession>
<protein>
    <submittedName>
        <fullName evidence="2">DUF6236 family protein</fullName>
    </submittedName>
</protein>
<sequence length="344" mass="38192">MAKRGRKSILSRVTDQVMRIRPPSEPSLTEDQHYPRDRVGPDEIELGPLIFQRFTPILAQHERGAVMADTMIGQLATSGNSGVREYTRLSRASELAALLLVDRVEYLSLSLGPFRAGERSRLCDEPFVSVRGVRTPSTSVQLDEVCVRAWHGHESVEPGRWTVWHEETFNPGIRNETDRDLAFKLTLQNALLIPEPSTDLETVLMFKERHRRELRALRHHLEAICIRVAHAGSDSKLMLLEVERLDTAIAEYNSSMRAANFGKVLANLSVKMDWAQAMRSTAPALTVTLAAMFTSQPLLAAAASLGGAIAAGLSIESAWGNKRPASYPFAYIAKVVQAVERGRL</sequence>
<dbReference type="EMBL" id="JALMLT010000002">
    <property type="protein sequence ID" value="MDT8758867.1"/>
    <property type="molecule type" value="Genomic_DNA"/>
</dbReference>
<gene>
    <name evidence="2" type="ORF">MZO42_09180</name>
</gene>
<evidence type="ECO:0000256" key="1">
    <source>
        <dbReference type="SAM" id="MobiDB-lite"/>
    </source>
</evidence>
<feature type="region of interest" description="Disordered" evidence="1">
    <location>
        <begin position="1"/>
        <end position="36"/>
    </location>
</feature>
<reference evidence="2" key="1">
    <citation type="submission" date="2022-04" db="EMBL/GenBank/DDBJ databases">
        <title>Tomato heritable bacteria conferring resistance against bacterial wilt.</title>
        <authorList>
            <person name="Yin J."/>
        </authorList>
    </citation>
    <scope>NUCLEOTIDE SEQUENCE</scope>
    <source>
        <strain evidence="2">Cra20</strain>
    </source>
</reference>
<comment type="caution">
    <text evidence="2">The sequence shown here is derived from an EMBL/GenBank/DDBJ whole genome shotgun (WGS) entry which is preliminary data.</text>
</comment>
<evidence type="ECO:0000313" key="2">
    <source>
        <dbReference type="EMBL" id="MDT8758867.1"/>
    </source>
</evidence>
<organism evidence="2">
    <name type="scientific">Sphingomonas psychrotolerans</name>
    <dbReference type="NCBI Taxonomy" id="1327635"/>
    <lineage>
        <taxon>Bacteria</taxon>
        <taxon>Pseudomonadati</taxon>
        <taxon>Pseudomonadota</taxon>
        <taxon>Alphaproteobacteria</taxon>
        <taxon>Sphingomonadales</taxon>
        <taxon>Sphingomonadaceae</taxon>
        <taxon>Sphingomonas</taxon>
    </lineage>
</organism>
<proteinExistence type="predicted"/>